<evidence type="ECO:0000313" key="2">
    <source>
        <dbReference type="EMBL" id="OEU16571.1"/>
    </source>
</evidence>
<dbReference type="AlphaFoldDB" id="A0A1E7FEH1"/>
<feature type="region of interest" description="Disordered" evidence="1">
    <location>
        <begin position="1"/>
        <end position="39"/>
    </location>
</feature>
<keyword evidence="3" id="KW-1185">Reference proteome</keyword>
<dbReference type="Proteomes" id="UP000095751">
    <property type="component" value="Unassembled WGS sequence"/>
</dbReference>
<dbReference type="InParanoid" id="A0A1E7FEH1"/>
<reference evidence="2 3" key="1">
    <citation type="submission" date="2016-09" db="EMBL/GenBank/DDBJ databases">
        <title>Extensive genetic diversity and differential bi-allelic expression allows diatom success in the polar Southern Ocean.</title>
        <authorList>
            <consortium name="DOE Joint Genome Institute"/>
            <person name="Mock T."/>
            <person name="Otillar R.P."/>
            <person name="Strauss J."/>
            <person name="Dupont C."/>
            <person name="Frickenhaus S."/>
            <person name="Maumus F."/>
            <person name="Mcmullan M."/>
            <person name="Sanges R."/>
            <person name="Schmutz J."/>
            <person name="Toseland A."/>
            <person name="Valas R."/>
            <person name="Veluchamy A."/>
            <person name="Ward B.J."/>
            <person name="Allen A."/>
            <person name="Barry K."/>
            <person name="Falciatore A."/>
            <person name="Ferrante M."/>
            <person name="Fortunato A.E."/>
            <person name="Gloeckner G."/>
            <person name="Gruber A."/>
            <person name="Hipkin R."/>
            <person name="Janech M."/>
            <person name="Kroth P."/>
            <person name="Leese F."/>
            <person name="Lindquist E."/>
            <person name="Lyon B.R."/>
            <person name="Martin J."/>
            <person name="Mayer C."/>
            <person name="Parker M."/>
            <person name="Quesneville H."/>
            <person name="Raymond J."/>
            <person name="Uhlig C."/>
            <person name="Valentin K.U."/>
            <person name="Worden A.Z."/>
            <person name="Armbrust E.V."/>
            <person name="Bowler C."/>
            <person name="Green B."/>
            <person name="Moulton V."/>
            <person name="Van Oosterhout C."/>
            <person name="Grigoriev I."/>
        </authorList>
    </citation>
    <scope>NUCLEOTIDE SEQUENCE [LARGE SCALE GENOMIC DNA]</scope>
    <source>
        <strain evidence="2 3">CCMP1102</strain>
    </source>
</reference>
<sequence>MKNLNSKLTPGNKRKLDVSKPTTQNNVATNTQPNASQHTTRDNFTKLLWYNSSPISHNFIFGPNKKANCTITLSTQPKMQFDIPDIPNFTALDDDTYLEQASLLNHYKLAEERDSRAAIEPNAKRIKNESLPGTFYAKIARAINIPSVDQIMVVTMDMTLQNYRAQKAISKLQSDAASLRTVDLTDETDTSVSETPPEHGNNGGDNGVALADTKPAAIDVHPDLPAWTKDLMSKFKAEIVTEMDTRPKVTPNDKATTEQEPAPAKKTSAARRLFIGTQVFKWQGIAQHNVNQCISTAKAMNTFKTVFPNMKPEPPLLSCLPRDNPRASLETALAFVGADVPTQWLDKVFQADHTKSDTTIATIFNRHNAARRFAYKDYATAVIENGLTPGIANCFKGQNDGNFAGEGCFTTTAPLLCQMQIKGNQVQRMGPEYQWLVYIPHMNVVVSCNDYRPPSAYVLKKQQHVWILGKNTIKALTENSKSSIDKLLGKLAFPAKNDKAKDLEFFSAVWIQNINSNFNLVDDINEY</sequence>
<proteinExistence type="predicted"/>
<feature type="region of interest" description="Disordered" evidence="1">
    <location>
        <begin position="246"/>
        <end position="268"/>
    </location>
</feature>
<evidence type="ECO:0000256" key="1">
    <source>
        <dbReference type="SAM" id="MobiDB-lite"/>
    </source>
</evidence>
<feature type="region of interest" description="Disordered" evidence="1">
    <location>
        <begin position="180"/>
        <end position="210"/>
    </location>
</feature>
<protein>
    <submittedName>
        <fullName evidence="2">Uncharacterized protein</fullName>
    </submittedName>
</protein>
<feature type="compositionally biased region" description="Polar residues" evidence="1">
    <location>
        <begin position="20"/>
        <end position="38"/>
    </location>
</feature>
<name>A0A1E7FEH1_9STRA</name>
<evidence type="ECO:0000313" key="3">
    <source>
        <dbReference type="Proteomes" id="UP000095751"/>
    </source>
</evidence>
<organism evidence="2 3">
    <name type="scientific">Fragilariopsis cylindrus CCMP1102</name>
    <dbReference type="NCBI Taxonomy" id="635003"/>
    <lineage>
        <taxon>Eukaryota</taxon>
        <taxon>Sar</taxon>
        <taxon>Stramenopiles</taxon>
        <taxon>Ochrophyta</taxon>
        <taxon>Bacillariophyta</taxon>
        <taxon>Bacillariophyceae</taxon>
        <taxon>Bacillariophycidae</taxon>
        <taxon>Bacillariales</taxon>
        <taxon>Bacillariaceae</taxon>
        <taxon>Fragilariopsis</taxon>
    </lineage>
</organism>
<dbReference type="KEGG" id="fcy:FRACYDRAFT_239166"/>
<accession>A0A1E7FEH1</accession>
<dbReference type="EMBL" id="KV784358">
    <property type="protein sequence ID" value="OEU16571.1"/>
    <property type="molecule type" value="Genomic_DNA"/>
</dbReference>
<gene>
    <name evidence="2" type="ORF">FRACYDRAFT_239166</name>
</gene>